<evidence type="ECO:0000259" key="10">
    <source>
        <dbReference type="PROSITE" id="PS51194"/>
    </source>
</evidence>
<comment type="caution">
    <text evidence="12">The sequence shown here is derived from an EMBL/GenBank/DDBJ whole genome shotgun (WGS) entry which is preliminary data.</text>
</comment>
<keyword evidence="1 7" id="KW-0547">Nucleotide-binding</keyword>
<sequence length="645" mass="69060">MTQHDIRAEQAIASATDASITSDAAQSPLDKLDAMLNPSPAVEAPAVESGFATLGLDAAILRALSELNYNTPTPVQAQAIPAFLAGRDLLVSSQTGSGKTAAFMLPAIQRISEMPAPQRSTEPAKRMKGKRPRPSPAQPALLVLTPTRELALQVTEAAAKYGRNLRRIVCASILGGMPYPKQLAALAKMPDILVATPGRLLDHIDAGRIDLSALQMLVFDEADRMLDMGFADDIDAIVNATPATRQTLMFSATLDARIAQLASRQLRDPQRIEIAAARADQSHIEQRLHFTDDMSHKERLLDHLLRDATLKQAIVFTATKRDADSLAERLSDTGFSAGALHGDMTQGARNRTLTALRRGNLRVLVATDVAARGIDVPDITHVVNFDLPKQAEDYVHRIGRTGRAGRSGTAINLVNHNDMFQWKRIERFTNQRIDASVIEGLEPRRSPKPRSNFGGKPGGGRGDFRGNGGGYRGGERNFGDRKFGGGENRTGFGERKFSGESRGFGTRPEGARPFGDDNRGGFGNREGGFGNREGGYRGQGGQGTGYRGANDGARGFGNREGGRTFGDDNRGGFGNRDGAARSFGDSNRGTGDANRGTGGGYRGNGEGRSFGNRDGNRDGNRGFGGGFGGNGGGNGNRNSRSRYER</sequence>
<dbReference type="AlphaFoldDB" id="A0A370NKG1"/>
<dbReference type="GO" id="GO:0005524">
    <property type="term" value="F:ATP binding"/>
    <property type="evidence" value="ECO:0007669"/>
    <property type="project" value="UniProtKB-KW"/>
</dbReference>
<dbReference type="PANTHER" id="PTHR47959">
    <property type="entry name" value="ATP-DEPENDENT RNA HELICASE RHLE-RELATED"/>
    <property type="match status" value="1"/>
</dbReference>
<dbReference type="InterPro" id="IPR014014">
    <property type="entry name" value="RNA_helicase_DEAD_Q_motif"/>
</dbReference>
<dbReference type="PROSITE" id="PS51194">
    <property type="entry name" value="HELICASE_CTER"/>
    <property type="match status" value="1"/>
</dbReference>
<feature type="domain" description="Helicase ATP-binding" evidence="9">
    <location>
        <begin position="80"/>
        <end position="272"/>
    </location>
</feature>
<evidence type="ECO:0000256" key="2">
    <source>
        <dbReference type="ARBA" id="ARBA00022801"/>
    </source>
</evidence>
<dbReference type="EMBL" id="QKWJ01000074">
    <property type="protein sequence ID" value="RDK06048.1"/>
    <property type="molecule type" value="Genomic_DNA"/>
</dbReference>
<keyword evidence="13" id="KW-1185">Reference proteome</keyword>
<evidence type="ECO:0000256" key="6">
    <source>
        <dbReference type="PROSITE-ProRule" id="PRU00552"/>
    </source>
</evidence>
<dbReference type="InterPro" id="IPR001650">
    <property type="entry name" value="Helicase_C-like"/>
</dbReference>
<dbReference type="SMART" id="SM00487">
    <property type="entry name" value="DEXDc"/>
    <property type="match status" value="1"/>
</dbReference>
<comment type="similarity">
    <text evidence="5 7">Belongs to the DEAD box helicase family.</text>
</comment>
<dbReference type="Proteomes" id="UP000255165">
    <property type="component" value="Unassembled WGS sequence"/>
</dbReference>
<feature type="compositionally biased region" description="Basic and acidic residues" evidence="8">
    <location>
        <begin position="473"/>
        <end position="484"/>
    </location>
</feature>
<dbReference type="Gene3D" id="3.40.50.300">
    <property type="entry name" value="P-loop containing nucleotide triphosphate hydrolases"/>
    <property type="match status" value="2"/>
</dbReference>
<evidence type="ECO:0000256" key="3">
    <source>
        <dbReference type="ARBA" id="ARBA00022806"/>
    </source>
</evidence>
<dbReference type="SMART" id="SM00490">
    <property type="entry name" value="HELICc"/>
    <property type="match status" value="1"/>
</dbReference>
<dbReference type="GO" id="GO:0005829">
    <property type="term" value="C:cytosol"/>
    <property type="evidence" value="ECO:0007669"/>
    <property type="project" value="TreeGrafter"/>
</dbReference>
<dbReference type="Pfam" id="PF00270">
    <property type="entry name" value="DEAD"/>
    <property type="match status" value="1"/>
</dbReference>
<dbReference type="CDD" id="cd00268">
    <property type="entry name" value="DEADc"/>
    <property type="match status" value="1"/>
</dbReference>
<dbReference type="InterPro" id="IPR027417">
    <property type="entry name" value="P-loop_NTPase"/>
</dbReference>
<gene>
    <name evidence="12" type="ORF">DN412_33585</name>
</gene>
<feature type="compositionally biased region" description="Basic and acidic residues" evidence="8">
    <location>
        <begin position="560"/>
        <end position="570"/>
    </location>
</feature>
<feature type="compositionally biased region" description="Gly residues" evidence="8">
    <location>
        <begin position="455"/>
        <end position="472"/>
    </location>
</feature>
<proteinExistence type="inferred from homology"/>
<dbReference type="InterPro" id="IPR011545">
    <property type="entry name" value="DEAD/DEAH_box_helicase_dom"/>
</dbReference>
<feature type="region of interest" description="Disordered" evidence="8">
    <location>
        <begin position="438"/>
        <end position="645"/>
    </location>
</feature>
<dbReference type="PANTHER" id="PTHR47959:SF17">
    <property type="entry name" value="ATP-DEPENDENT RNA HELICASE DEAD BOX FAMILY"/>
    <property type="match status" value="1"/>
</dbReference>
<evidence type="ECO:0000256" key="5">
    <source>
        <dbReference type="ARBA" id="ARBA00038437"/>
    </source>
</evidence>
<evidence type="ECO:0000259" key="9">
    <source>
        <dbReference type="PROSITE" id="PS51192"/>
    </source>
</evidence>
<dbReference type="InterPro" id="IPR050079">
    <property type="entry name" value="DEAD_box_RNA_helicase"/>
</dbReference>
<dbReference type="InterPro" id="IPR014001">
    <property type="entry name" value="Helicase_ATP-bd"/>
</dbReference>
<evidence type="ECO:0000313" key="13">
    <source>
        <dbReference type="Proteomes" id="UP000255165"/>
    </source>
</evidence>
<feature type="short sequence motif" description="Q motif" evidence="6">
    <location>
        <begin position="49"/>
        <end position="77"/>
    </location>
</feature>
<evidence type="ECO:0000256" key="1">
    <source>
        <dbReference type="ARBA" id="ARBA00022741"/>
    </source>
</evidence>
<feature type="compositionally biased region" description="Gly residues" evidence="8">
    <location>
        <begin position="520"/>
        <end position="546"/>
    </location>
</feature>
<feature type="domain" description="DEAD-box RNA helicase Q" evidence="11">
    <location>
        <begin position="49"/>
        <end position="77"/>
    </location>
</feature>
<name>A0A370NKG1_9BURK</name>
<feature type="compositionally biased region" description="Gly residues" evidence="8">
    <location>
        <begin position="621"/>
        <end position="635"/>
    </location>
</feature>
<evidence type="ECO:0000259" key="11">
    <source>
        <dbReference type="PROSITE" id="PS51195"/>
    </source>
</evidence>
<reference evidence="13" key="1">
    <citation type="submission" date="2018-06" db="EMBL/GenBank/DDBJ databases">
        <authorList>
            <person name="Feng T."/>
            <person name="Jeon C.O."/>
        </authorList>
    </citation>
    <scope>NUCLEOTIDE SEQUENCE [LARGE SCALE GENOMIC DNA]</scope>
    <source>
        <strain evidence="13">S23</strain>
    </source>
</reference>
<dbReference type="InterPro" id="IPR000629">
    <property type="entry name" value="RNA-helicase_DEAD-box_CS"/>
</dbReference>
<protein>
    <submittedName>
        <fullName evidence="12">RNA helicase</fullName>
    </submittedName>
</protein>
<evidence type="ECO:0000313" key="12">
    <source>
        <dbReference type="EMBL" id="RDK06048.1"/>
    </source>
</evidence>
<feature type="region of interest" description="Disordered" evidence="8">
    <location>
        <begin position="113"/>
        <end position="138"/>
    </location>
</feature>
<evidence type="ECO:0000256" key="7">
    <source>
        <dbReference type="RuleBase" id="RU000492"/>
    </source>
</evidence>
<dbReference type="CDD" id="cd18787">
    <property type="entry name" value="SF2_C_DEAD"/>
    <property type="match status" value="1"/>
</dbReference>
<accession>A0A370NKG1</accession>
<feature type="domain" description="Helicase C-terminal" evidence="10">
    <location>
        <begin position="300"/>
        <end position="444"/>
    </location>
</feature>
<dbReference type="Pfam" id="PF00271">
    <property type="entry name" value="Helicase_C"/>
    <property type="match status" value="1"/>
</dbReference>
<dbReference type="RefSeq" id="WP_115215557.1">
    <property type="nucleotide sequence ID" value="NZ_QKWJ01000074.1"/>
</dbReference>
<evidence type="ECO:0000256" key="8">
    <source>
        <dbReference type="SAM" id="MobiDB-lite"/>
    </source>
</evidence>
<keyword evidence="2 7" id="KW-0378">Hydrolase</keyword>
<keyword evidence="4 7" id="KW-0067">ATP-binding</keyword>
<dbReference type="SUPFAM" id="SSF52540">
    <property type="entry name" value="P-loop containing nucleoside triphosphate hydrolases"/>
    <property type="match status" value="1"/>
</dbReference>
<dbReference type="PROSITE" id="PS51195">
    <property type="entry name" value="Q_MOTIF"/>
    <property type="match status" value="1"/>
</dbReference>
<keyword evidence="3 7" id="KW-0347">Helicase</keyword>
<dbReference type="GO" id="GO:0003676">
    <property type="term" value="F:nucleic acid binding"/>
    <property type="evidence" value="ECO:0007669"/>
    <property type="project" value="InterPro"/>
</dbReference>
<dbReference type="GO" id="GO:0016787">
    <property type="term" value="F:hydrolase activity"/>
    <property type="evidence" value="ECO:0007669"/>
    <property type="project" value="UniProtKB-KW"/>
</dbReference>
<dbReference type="PROSITE" id="PS00039">
    <property type="entry name" value="DEAD_ATP_HELICASE"/>
    <property type="match status" value="1"/>
</dbReference>
<feature type="compositionally biased region" description="Gly residues" evidence="8">
    <location>
        <begin position="596"/>
        <end position="608"/>
    </location>
</feature>
<dbReference type="InterPro" id="IPR044742">
    <property type="entry name" value="DEAD/DEAH_RhlB"/>
</dbReference>
<dbReference type="PROSITE" id="PS51192">
    <property type="entry name" value="HELICASE_ATP_BIND_1"/>
    <property type="match status" value="1"/>
</dbReference>
<evidence type="ECO:0000256" key="4">
    <source>
        <dbReference type="ARBA" id="ARBA00022840"/>
    </source>
</evidence>
<dbReference type="GO" id="GO:0003724">
    <property type="term" value="F:RNA helicase activity"/>
    <property type="evidence" value="ECO:0007669"/>
    <property type="project" value="InterPro"/>
</dbReference>
<organism evidence="12 13">
    <name type="scientific">Cupriavidus lacunae</name>
    <dbReference type="NCBI Taxonomy" id="2666307"/>
    <lineage>
        <taxon>Bacteria</taxon>
        <taxon>Pseudomonadati</taxon>
        <taxon>Pseudomonadota</taxon>
        <taxon>Betaproteobacteria</taxon>
        <taxon>Burkholderiales</taxon>
        <taxon>Burkholderiaceae</taxon>
        <taxon>Cupriavidus</taxon>
    </lineage>
</organism>